<keyword evidence="1" id="KW-0560">Oxidoreductase</keyword>
<dbReference type="GO" id="GO:0006979">
    <property type="term" value="P:response to oxidative stress"/>
    <property type="evidence" value="ECO:0007669"/>
    <property type="project" value="TreeGrafter"/>
</dbReference>
<dbReference type="NCBIfam" id="NF006412">
    <property type="entry name" value="PRK08659.1"/>
    <property type="match status" value="1"/>
</dbReference>
<dbReference type="InterPro" id="IPR033412">
    <property type="entry name" value="PFOR_II"/>
</dbReference>
<feature type="domain" description="Pyruvate:ferredoxin oxidoreductase core" evidence="3">
    <location>
        <begin position="282"/>
        <end position="373"/>
    </location>
</feature>
<dbReference type="PANTHER" id="PTHR32154:SF14">
    <property type="entry name" value="2-OXOGLUTARATE SYNTHASE SUBUNIT KORA"/>
    <property type="match status" value="1"/>
</dbReference>
<dbReference type="Gene3D" id="3.40.50.970">
    <property type="match status" value="1"/>
</dbReference>
<dbReference type="GO" id="GO:0016491">
    <property type="term" value="F:oxidoreductase activity"/>
    <property type="evidence" value="ECO:0007669"/>
    <property type="project" value="UniProtKB-KW"/>
</dbReference>
<evidence type="ECO:0000259" key="2">
    <source>
        <dbReference type="Pfam" id="PF01855"/>
    </source>
</evidence>
<evidence type="ECO:0000313" key="5">
    <source>
        <dbReference type="Proteomes" id="UP000030661"/>
    </source>
</evidence>
<dbReference type="PANTHER" id="PTHR32154">
    <property type="entry name" value="PYRUVATE-FLAVODOXIN OXIDOREDUCTASE-RELATED"/>
    <property type="match status" value="1"/>
</dbReference>
<keyword evidence="4" id="KW-0670">Pyruvate</keyword>
<reference evidence="4" key="1">
    <citation type="journal article" date="2015" name="PeerJ">
        <title>First genomic representation of candidate bacterial phylum KSB3 points to enhanced environmental sensing as a trigger of wastewater bulking.</title>
        <authorList>
            <person name="Sekiguchi Y."/>
            <person name="Ohashi A."/>
            <person name="Parks D.H."/>
            <person name="Yamauchi T."/>
            <person name="Tyson G.W."/>
            <person name="Hugenholtz P."/>
        </authorList>
    </citation>
    <scope>NUCLEOTIDE SEQUENCE [LARGE SCALE GENOMIC DNA]</scope>
</reference>
<dbReference type="Proteomes" id="UP000030661">
    <property type="component" value="Unassembled WGS sequence"/>
</dbReference>
<dbReference type="Pfam" id="PF01855">
    <property type="entry name" value="POR_N"/>
    <property type="match status" value="1"/>
</dbReference>
<dbReference type="eggNOG" id="COG0674">
    <property type="taxonomic scope" value="Bacteria"/>
</dbReference>
<evidence type="ECO:0000313" key="4">
    <source>
        <dbReference type="EMBL" id="GAK60265.1"/>
    </source>
</evidence>
<dbReference type="CDD" id="cd07034">
    <property type="entry name" value="TPP_PYR_PFOR_IOR-alpha_like"/>
    <property type="match status" value="1"/>
</dbReference>
<dbReference type="InterPro" id="IPR029061">
    <property type="entry name" value="THDP-binding"/>
</dbReference>
<dbReference type="STRING" id="1499967.U27_00156"/>
<dbReference type="InterPro" id="IPR002880">
    <property type="entry name" value="Pyrv_Fd/Flavodoxin_OxRdtase_N"/>
</dbReference>
<protein>
    <submittedName>
        <fullName evidence="4">Pyruvate flavodoxin/ferredoxin oxidoreductase, thiamine dip-binding domain protein</fullName>
    </submittedName>
</protein>
<proteinExistence type="predicted"/>
<accession>A0A081C6R0</accession>
<dbReference type="InterPro" id="IPR009014">
    <property type="entry name" value="Transketo_C/PFOR_II"/>
</dbReference>
<dbReference type="InterPro" id="IPR050722">
    <property type="entry name" value="Pyruvate:ferred/Flavod_OxRd"/>
</dbReference>
<keyword evidence="5" id="KW-1185">Reference proteome</keyword>
<dbReference type="Gene3D" id="3.40.50.920">
    <property type="match status" value="1"/>
</dbReference>
<dbReference type="Pfam" id="PF17147">
    <property type="entry name" value="PFOR_II"/>
    <property type="match status" value="1"/>
</dbReference>
<evidence type="ECO:0000259" key="3">
    <source>
        <dbReference type="Pfam" id="PF17147"/>
    </source>
</evidence>
<dbReference type="FunFam" id="3.40.50.970:FF:000022">
    <property type="entry name" value="2-oxoglutarate ferredoxin oxidoreductase alpha subunit"/>
    <property type="match status" value="1"/>
</dbReference>
<dbReference type="HOGENOM" id="CLU_017038_0_1_0"/>
<feature type="domain" description="Pyruvate flavodoxin/ferredoxin oxidoreductase pyrimidine binding" evidence="2">
    <location>
        <begin position="25"/>
        <end position="248"/>
    </location>
</feature>
<dbReference type="SUPFAM" id="SSF52922">
    <property type="entry name" value="TK C-terminal domain-like"/>
    <property type="match status" value="1"/>
</dbReference>
<gene>
    <name evidence="4" type="ORF">U27_00156</name>
</gene>
<sequence length="377" mass="41576">MPLEYVNVHLTPGRHFLQGDEACAEGAVAAGCRFFAGYPITPASEIMEVIVKRFDELNRAFIQMEDEIGSMGAIVGASWAGAKSMTATSGPGMSLKMENLGYAIITETPCVVVDVQRVGPSTGQATRTAQGDLMQARWGTHGDHAIIALSPWSVQEAFSETVRAFNLAEKYRTPVIILMEEATGHLREIVEIPEKIAVFQRETEGDLPPFGGFDPLGTVPPMPSFGTGHRLLVTGSTHNPEGFRKTQDKTVQTRLLRHLNLKIEQNTADICEYDEYFTDDMDALIVSFGFAARAGLKAMKQARVQGKKVGMLRLKTVWPMPVEKFRELGTKVEKIVVPEMNCGQLRGEVERYTRKEAIGVNRADGEVIEPEHILEVL</sequence>
<dbReference type="SUPFAM" id="SSF52518">
    <property type="entry name" value="Thiamin diphosphate-binding fold (THDP-binding)"/>
    <property type="match status" value="1"/>
</dbReference>
<evidence type="ECO:0000256" key="1">
    <source>
        <dbReference type="ARBA" id="ARBA00023002"/>
    </source>
</evidence>
<organism evidence="4">
    <name type="scientific">Vecturithrix granuli</name>
    <dbReference type="NCBI Taxonomy" id="1499967"/>
    <lineage>
        <taxon>Bacteria</taxon>
        <taxon>Candidatus Moduliflexota</taxon>
        <taxon>Candidatus Vecturitrichia</taxon>
        <taxon>Candidatus Vecturitrichales</taxon>
        <taxon>Candidatus Vecturitrichaceae</taxon>
        <taxon>Candidatus Vecturithrix</taxon>
    </lineage>
</organism>
<dbReference type="AlphaFoldDB" id="A0A081C6R0"/>
<name>A0A081C6R0_VECG1</name>
<dbReference type="EMBL" id="DF820472">
    <property type="protein sequence ID" value="GAK60265.1"/>
    <property type="molecule type" value="Genomic_DNA"/>
</dbReference>